<gene>
    <name evidence="1" type="ORF">SMTD_LOCUS17213</name>
</gene>
<dbReference type="AlphaFoldDB" id="A0A183PS77"/>
<evidence type="ECO:0000313" key="2">
    <source>
        <dbReference type="Proteomes" id="UP000269396"/>
    </source>
</evidence>
<dbReference type="Pfam" id="PF00023">
    <property type="entry name" value="Ank"/>
    <property type="match status" value="1"/>
</dbReference>
<dbReference type="PROSITE" id="PS50297">
    <property type="entry name" value="ANK_REP_REGION"/>
    <property type="match status" value="1"/>
</dbReference>
<accession>A0A183PS77</accession>
<dbReference type="STRING" id="31246.A0A183PS77"/>
<dbReference type="Gene3D" id="1.25.40.950">
    <property type="match status" value="1"/>
</dbReference>
<dbReference type="PROSITE" id="PS50088">
    <property type="entry name" value="ANK_REPEAT"/>
    <property type="match status" value="1"/>
</dbReference>
<evidence type="ECO:0000313" key="1">
    <source>
        <dbReference type="EMBL" id="VDP73497.1"/>
    </source>
</evidence>
<dbReference type="InterPro" id="IPR036770">
    <property type="entry name" value="Ankyrin_rpt-contain_sf"/>
</dbReference>
<dbReference type="SUPFAM" id="SSF48403">
    <property type="entry name" value="Ankyrin repeat"/>
    <property type="match status" value="2"/>
</dbReference>
<sequence>MTAEKTARDGIMRQLYDTTKKLAKNDPTDGMTQRRNFIKSKYVDRRFITKTTSDSLIVTSNSLDYNTNNNKSFSDDISTTRDPIAERFLRRDLLRAVKTGNLSLLIQVFAERLDLMTPFQPEDNDDDSYSLLPGTTALHIAVEKTSRFLIKSRLNYSHENKVNVSDLSEQQQQITESFLNFDNSSNREATTWSVIDNHEFEKSPHNNLPLVEFILQNSSSGSLKRANKLGDTALHHAARYGCVDALKLIVQAGGIPTPVSIYFFLLCSSFMISEHIDELVTSYCCYITVSTIGLLIIEWLDYRYRLMTCSVYV</sequence>
<dbReference type="SMART" id="SM00248">
    <property type="entry name" value="ANK"/>
    <property type="match status" value="2"/>
</dbReference>
<protein>
    <submittedName>
        <fullName evidence="1">Uncharacterized protein</fullName>
    </submittedName>
</protein>
<dbReference type="EMBL" id="UZAL01038362">
    <property type="protein sequence ID" value="VDP73497.1"/>
    <property type="molecule type" value="Genomic_DNA"/>
</dbReference>
<dbReference type="PANTHER" id="PTHR45854:SF3">
    <property type="entry name" value="ARFGAP WITH SH3 DOMAIN, ANK REPEAT AND PH DOMAIN-CONTAINING PROTEIN"/>
    <property type="match status" value="1"/>
</dbReference>
<organism evidence="1 2">
    <name type="scientific">Schistosoma mattheei</name>
    <dbReference type="NCBI Taxonomy" id="31246"/>
    <lineage>
        <taxon>Eukaryota</taxon>
        <taxon>Metazoa</taxon>
        <taxon>Spiralia</taxon>
        <taxon>Lophotrochozoa</taxon>
        <taxon>Platyhelminthes</taxon>
        <taxon>Trematoda</taxon>
        <taxon>Digenea</taxon>
        <taxon>Strigeidida</taxon>
        <taxon>Schistosomatoidea</taxon>
        <taxon>Schistosomatidae</taxon>
        <taxon>Schistosoma</taxon>
    </lineage>
</organism>
<reference evidence="1 2" key="1">
    <citation type="submission" date="2018-11" db="EMBL/GenBank/DDBJ databases">
        <authorList>
            <consortium name="Pathogen Informatics"/>
        </authorList>
    </citation>
    <scope>NUCLEOTIDE SEQUENCE [LARGE SCALE GENOMIC DNA]</scope>
    <source>
        <strain>Denwood</strain>
        <strain evidence="2">Zambia</strain>
    </source>
</reference>
<dbReference type="Gene3D" id="1.25.40.20">
    <property type="entry name" value="Ankyrin repeat-containing domain"/>
    <property type="match status" value="1"/>
</dbReference>
<dbReference type="Proteomes" id="UP000269396">
    <property type="component" value="Unassembled WGS sequence"/>
</dbReference>
<dbReference type="InterPro" id="IPR002110">
    <property type="entry name" value="Ankyrin_rpt"/>
</dbReference>
<keyword evidence="2" id="KW-1185">Reference proteome</keyword>
<dbReference type="PANTHER" id="PTHR45854">
    <property type="entry name" value="ASAP FAMILY MEMBER"/>
    <property type="match status" value="1"/>
</dbReference>
<proteinExistence type="predicted"/>
<dbReference type="InterPro" id="IPR043593">
    <property type="entry name" value="ASAP"/>
</dbReference>
<dbReference type="GO" id="GO:0005096">
    <property type="term" value="F:GTPase activator activity"/>
    <property type="evidence" value="ECO:0007669"/>
    <property type="project" value="InterPro"/>
</dbReference>
<name>A0A183PS77_9TREM</name>